<reference evidence="1 2" key="1">
    <citation type="submission" date="2016-10" db="EMBL/GenBank/DDBJ databases">
        <authorList>
            <person name="de Groot N.N."/>
        </authorList>
    </citation>
    <scope>NUCLEOTIDE SEQUENCE [LARGE SCALE GENOMIC DNA]</scope>
    <source>
        <strain evidence="1 2">CGMCC 1.7659</strain>
    </source>
</reference>
<dbReference type="EMBL" id="FOVF01000001">
    <property type="protein sequence ID" value="SFM97334.1"/>
    <property type="molecule type" value="Genomic_DNA"/>
</dbReference>
<dbReference type="SUPFAM" id="SSF158997">
    <property type="entry name" value="Trm112p-like"/>
    <property type="match status" value="1"/>
</dbReference>
<dbReference type="OrthoDB" id="9812205at2"/>
<gene>
    <name evidence="1" type="ORF">SAMN05216289_101203</name>
</gene>
<proteinExistence type="predicted"/>
<organism evidence="1 2">
    <name type="scientific">Dokdonella immobilis</name>
    <dbReference type="NCBI Taxonomy" id="578942"/>
    <lineage>
        <taxon>Bacteria</taxon>
        <taxon>Pseudomonadati</taxon>
        <taxon>Pseudomonadota</taxon>
        <taxon>Gammaproteobacteria</taxon>
        <taxon>Lysobacterales</taxon>
        <taxon>Rhodanobacteraceae</taxon>
        <taxon>Dokdonella</taxon>
    </lineage>
</organism>
<evidence type="ECO:0000313" key="2">
    <source>
        <dbReference type="Proteomes" id="UP000198575"/>
    </source>
</evidence>
<name>A0A1I4V839_9GAMM</name>
<evidence type="ECO:0000313" key="1">
    <source>
        <dbReference type="EMBL" id="SFM97334.1"/>
    </source>
</evidence>
<keyword evidence="2" id="KW-1185">Reference proteome</keyword>
<dbReference type="STRING" id="578942.SAMN05216289_101203"/>
<protein>
    <submittedName>
        <fullName evidence="1">Uncharacterized conserved protein YbaR, Trm112 family</fullName>
    </submittedName>
</protein>
<dbReference type="Proteomes" id="UP000198575">
    <property type="component" value="Unassembled WGS sequence"/>
</dbReference>
<dbReference type="Pfam" id="PF03966">
    <property type="entry name" value="Trm112p"/>
    <property type="match status" value="1"/>
</dbReference>
<dbReference type="InterPro" id="IPR005651">
    <property type="entry name" value="Trm112-like"/>
</dbReference>
<dbReference type="Gene3D" id="2.20.25.10">
    <property type="match status" value="1"/>
</dbReference>
<dbReference type="AlphaFoldDB" id="A0A1I4V839"/>
<sequence>MDKHLLDILCCPLTKTPVRPARRDELEIVNRNVDAGIVQTVAGTPVSLPLSEALITRDGKTIYRIEDDIPVMLADEAISTLQLADFPR</sequence>
<accession>A0A1I4V839</accession>
<dbReference type="RefSeq" id="WP_092404012.1">
    <property type="nucleotide sequence ID" value="NZ_FOVF01000001.1"/>
</dbReference>